<dbReference type="RefSeq" id="WP_199470311.1">
    <property type="nucleotide sequence ID" value="NZ_JAEMNX010000035.1"/>
</dbReference>
<dbReference type="SMART" id="SM00530">
    <property type="entry name" value="HTH_XRE"/>
    <property type="match status" value="1"/>
</dbReference>
<reference evidence="5" key="1">
    <citation type="submission" date="2020-12" db="EMBL/GenBank/DDBJ databases">
        <title>Marinomonas arctica sp. nov., a psychrotolerant bacterium isolated from the Arctic.</title>
        <authorList>
            <person name="Zhang Y."/>
        </authorList>
    </citation>
    <scope>NUCLEOTIDE SEQUENCE</scope>
    <source>
        <strain evidence="5">C1424</strain>
    </source>
</reference>
<gene>
    <name evidence="5" type="ORF">I8J31_19775</name>
</gene>
<name>A0A934JWY9_9GAMM</name>
<dbReference type="Proteomes" id="UP000628710">
    <property type="component" value="Unassembled WGS sequence"/>
</dbReference>
<evidence type="ECO:0000256" key="3">
    <source>
        <dbReference type="ARBA" id="ARBA00023163"/>
    </source>
</evidence>
<dbReference type="InterPro" id="IPR050807">
    <property type="entry name" value="TransReg_Diox_bact_type"/>
</dbReference>
<accession>A0A934JWY9</accession>
<evidence type="ECO:0000256" key="2">
    <source>
        <dbReference type="ARBA" id="ARBA00023125"/>
    </source>
</evidence>
<dbReference type="AlphaFoldDB" id="A0A934JWY9"/>
<keyword evidence="6" id="KW-1185">Reference proteome</keyword>
<organism evidence="5 6">
    <name type="scientific">Marinomonas transparens</name>
    <dbReference type="NCBI Taxonomy" id="2795388"/>
    <lineage>
        <taxon>Bacteria</taxon>
        <taxon>Pseudomonadati</taxon>
        <taxon>Pseudomonadota</taxon>
        <taxon>Gammaproteobacteria</taxon>
        <taxon>Oceanospirillales</taxon>
        <taxon>Oceanospirillaceae</taxon>
        <taxon>Marinomonas</taxon>
    </lineage>
</organism>
<keyword evidence="3" id="KW-0804">Transcription</keyword>
<keyword evidence="1" id="KW-0805">Transcription regulation</keyword>
<dbReference type="SUPFAM" id="SSF47413">
    <property type="entry name" value="lambda repressor-like DNA-binding domains"/>
    <property type="match status" value="1"/>
</dbReference>
<evidence type="ECO:0000313" key="5">
    <source>
        <dbReference type="EMBL" id="MBJ7539916.1"/>
    </source>
</evidence>
<feature type="domain" description="HTH cro/C1-type" evidence="4">
    <location>
        <begin position="12"/>
        <end position="66"/>
    </location>
</feature>
<keyword evidence="2" id="KW-0238">DNA-binding</keyword>
<dbReference type="GO" id="GO:0005829">
    <property type="term" value="C:cytosol"/>
    <property type="evidence" value="ECO:0007669"/>
    <property type="project" value="TreeGrafter"/>
</dbReference>
<dbReference type="Gene3D" id="1.10.260.40">
    <property type="entry name" value="lambda repressor-like DNA-binding domains"/>
    <property type="match status" value="1"/>
</dbReference>
<dbReference type="PANTHER" id="PTHR46797">
    <property type="entry name" value="HTH-TYPE TRANSCRIPTIONAL REGULATOR"/>
    <property type="match status" value="1"/>
</dbReference>
<protein>
    <submittedName>
        <fullName evidence="5">Helix-turn-helix transcriptional regulator</fullName>
    </submittedName>
</protein>
<dbReference type="EMBL" id="JAEMNX010000035">
    <property type="protein sequence ID" value="MBJ7539916.1"/>
    <property type="molecule type" value="Genomic_DNA"/>
</dbReference>
<dbReference type="InterPro" id="IPR010982">
    <property type="entry name" value="Lambda_DNA-bd_dom_sf"/>
</dbReference>
<evidence type="ECO:0000313" key="6">
    <source>
        <dbReference type="Proteomes" id="UP000628710"/>
    </source>
</evidence>
<dbReference type="GO" id="GO:0003677">
    <property type="term" value="F:DNA binding"/>
    <property type="evidence" value="ECO:0007669"/>
    <property type="project" value="UniProtKB-KW"/>
</dbReference>
<dbReference type="CDD" id="cd00093">
    <property type="entry name" value="HTH_XRE"/>
    <property type="match status" value="1"/>
</dbReference>
<dbReference type="InterPro" id="IPR001387">
    <property type="entry name" value="Cro/C1-type_HTH"/>
</dbReference>
<evidence type="ECO:0000259" key="4">
    <source>
        <dbReference type="PROSITE" id="PS50943"/>
    </source>
</evidence>
<dbReference type="PROSITE" id="PS50943">
    <property type="entry name" value="HTH_CROC1"/>
    <property type="match status" value="1"/>
</dbReference>
<evidence type="ECO:0000256" key="1">
    <source>
        <dbReference type="ARBA" id="ARBA00023015"/>
    </source>
</evidence>
<comment type="caution">
    <text evidence="5">The sequence shown here is derived from an EMBL/GenBank/DDBJ whole genome shotgun (WGS) entry which is preliminary data.</text>
</comment>
<dbReference type="Pfam" id="PF01381">
    <property type="entry name" value="HTH_3"/>
    <property type="match status" value="1"/>
</dbReference>
<dbReference type="GO" id="GO:0003700">
    <property type="term" value="F:DNA-binding transcription factor activity"/>
    <property type="evidence" value="ECO:0007669"/>
    <property type="project" value="TreeGrafter"/>
</dbReference>
<sequence>MRNIAKEVGELILSQRKARNLSQEALAAKSKIDRSYMGRIERGEVNVTLKALWDIAASMGISVKLLIPD</sequence>
<proteinExistence type="predicted"/>
<dbReference type="PANTHER" id="PTHR46797:SF23">
    <property type="entry name" value="HTH-TYPE TRANSCRIPTIONAL REGULATOR SUTR"/>
    <property type="match status" value="1"/>
</dbReference>